<proteinExistence type="predicted"/>
<dbReference type="PROSITE" id="PS51112">
    <property type="entry name" value="AMMECR1"/>
    <property type="match status" value="1"/>
</dbReference>
<dbReference type="InterPro" id="IPR036071">
    <property type="entry name" value="AMMECR1_dom_sf"/>
</dbReference>
<evidence type="ECO:0000256" key="1">
    <source>
        <dbReference type="SAM" id="MobiDB-lite"/>
    </source>
</evidence>
<evidence type="ECO:0000259" key="2">
    <source>
        <dbReference type="PROSITE" id="PS51112"/>
    </source>
</evidence>
<gene>
    <name evidence="3" type="ORF">EMO91_01210</name>
</gene>
<dbReference type="PANTHER" id="PTHR13016:SF0">
    <property type="entry name" value="AMME SYNDROME CANDIDATE GENE 1 PROTEIN"/>
    <property type="match status" value="1"/>
</dbReference>
<dbReference type="EMBL" id="RZUH01000001">
    <property type="protein sequence ID" value="KAA8829830.1"/>
    <property type="molecule type" value="Genomic_DNA"/>
</dbReference>
<dbReference type="PANTHER" id="PTHR13016">
    <property type="entry name" value="AMMECR1 HOMOLOG"/>
    <property type="match status" value="1"/>
</dbReference>
<feature type="region of interest" description="Disordered" evidence="1">
    <location>
        <begin position="103"/>
        <end position="147"/>
    </location>
</feature>
<evidence type="ECO:0000313" key="4">
    <source>
        <dbReference type="Proteomes" id="UP000410049"/>
    </source>
</evidence>
<dbReference type="Proteomes" id="UP000410049">
    <property type="component" value="Unassembled WGS sequence"/>
</dbReference>
<evidence type="ECO:0000313" key="3">
    <source>
        <dbReference type="EMBL" id="KAA8829830.1"/>
    </source>
</evidence>
<feature type="compositionally biased region" description="Basic and acidic residues" evidence="1">
    <location>
        <begin position="125"/>
        <end position="141"/>
    </location>
</feature>
<comment type="caution">
    <text evidence="3">The sequence shown here is derived from an EMBL/GenBank/DDBJ whole genome shotgun (WGS) entry which is preliminary data.</text>
</comment>
<dbReference type="Pfam" id="PF01871">
    <property type="entry name" value="AMMECR1"/>
    <property type="match status" value="1"/>
</dbReference>
<protein>
    <submittedName>
        <fullName evidence="3">AMMECR1 domain-containing protein</fullName>
    </submittedName>
</protein>
<sequence>MRDADEPVVGYASFAAWEEGRDDAHADDCTSEGEDARELARNDAGGHECDESREESRAGDDGRDDGHGSDDARAHEDAHDDRGSVLLALARAAIRERLGLDDAADDGVDGVSDGTAGHDMNAEGSHNHDRRGVEGDAEDGRSAWASRQSRPWSGRSVARILAAHPWLDESGASFVTLTEGGRLRGCIGSLVAYRPLGKDIAAHAVDAAVRDPRFNPVTAAEYPLLDVEVSVLSEPDPIMVAHPSRALADEAGAAAHGDEAATRPVRSRSELEAALRPGRDGLILADHRGRSATFLPQVWDELPDPHEFVSHLLAKAGIRPDYDWTNGDIDCQRYEVTAYAEH</sequence>
<dbReference type="AlphaFoldDB" id="A0A5M9ZQM0"/>
<dbReference type="Gene3D" id="3.30.1490.150">
    <property type="entry name" value="Hypothetical protein ph0010, domain 2"/>
    <property type="match status" value="1"/>
</dbReference>
<dbReference type="SUPFAM" id="SSF143447">
    <property type="entry name" value="AMMECR1-like"/>
    <property type="match status" value="1"/>
</dbReference>
<name>A0A5M9ZQM0_9BIFI</name>
<accession>A0A5M9ZQM0</accession>
<feature type="region of interest" description="Disordered" evidence="1">
    <location>
        <begin position="1"/>
        <end position="80"/>
    </location>
</feature>
<feature type="compositionally biased region" description="Basic and acidic residues" evidence="1">
    <location>
        <begin position="18"/>
        <end position="80"/>
    </location>
</feature>
<dbReference type="InterPro" id="IPR002733">
    <property type="entry name" value="AMMECR1_domain"/>
</dbReference>
<dbReference type="InterPro" id="IPR027485">
    <property type="entry name" value="AMMECR1_N"/>
</dbReference>
<feature type="domain" description="AMMECR1" evidence="2">
    <location>
        <begin position="134"/>
        <end position="342"/>
    </location>
</feature>
<reference evidence="3 4" key="1">
    <citation type="journal article" date="2019" name="Syst. Appl. Microbiol.">
        <title>Characterization of Bifidobacterium species in feaces of the Egyptian fruit bat: Description of B. vespertilionis sp. nov. and B. rousetti sp. nov.</title>
        <authorList>
            <person name="Modesto M."/>
            <person name="Satti M."/>
            <person name="Watanabe K."/>
            <person name="Puglisi E."/>
            <person name="Morelli L."/>
            <person name="Huang C.-H."/>
            <person name="Liou J.-S."/>
            <person name="Miyashita M."/>
            <person name="Tamura T."/>
            <person name="Saito S."/>
            <person name="Mori K."/>
            <person name="Huang L."/>
            <person name="Sciavilla P."/>
            <person name="Sandri C."/>
            <person name="Spiezio C."/>
            <person name="Vitali F."/>
            <person name="Cavalieri D."/>
            <person name="Perpetuini G."/>
            <person name="Tofalo R."/>
            <person name="Bonetti A."/>
            <person name="Arita M."/>
            <person name="Mattarelli P."/>
        </authorList>
    </citation>
    <scope>NUCLEOTIDE SEQUENCE [LARGE SCALE GENOMIC DNA]</scope>
    <source>
        <strain evidence="3 4">RST17</strain>
    </source>
</reference>
<dbReference type="InterPro" id="IPR023473">
    <property type="entry name" value="AMMECR1"/>
</dbReference>
<organism evidence="3 4">
    <name type="scientific">Bifidobacterium myosotis</name>
    <dbReference type="NCBI Taxonomy" id="1630166"/>
    <lineage>
        <taxon>Bacteria</taxon>
        <taxon>Bacillati</taxon>
        <taxon>Actinomycetota</taxon>
        <taxon>Actinomycetes</taxon>
        <taxon>Bifidobacteriales</taxon>
        <taxon>Bifidobacteriaceae</taxon>
        <taxon>Bifidobacterium</taxon>
    </lineage>
</organism>
<dbReference type="Gene3D" id="3.30.700.20">
    <property type="entry name" value="Hypothetical protein ph0010, domain 1"/>
    <property type="match status" value="1"/>
</dbReference>